<dbReference type="GO" id="GO:0016887">
    <property type="term" value="F:ATP hydrolysis activity"/>
    <property type="evidence" value="ECO:0007669"/>
    <property type="project" value="InterPro"/>
</dbReference>
<gene>
    <name evidence="7" type="ORF">A605_05535</name>
</gene>
<feature type="region of interest" description="Disordered" evidence="5">
    <location>
        <begin position="124"/>
        <end position="177"/>
    </location>
</feature>
<organism evidence="7 8">
    <name type="scientific">Corynebacterium halotolerans YIM 70093 = DSM 44683</name>
    <dbReference type="NCBI Taxonomy" id="1121362"/>
    <lineage>
        <taxon>Bacteria</taxon>
        <taxon>Bacillati</taxon>
        <taxon>Actinomycetota</taxon>
        <taxon>Actinomycetes</taxon>
        <taxon>Mycobacteriales</taxon>
        <taxon>Corynebacteriaceae</taxon>
        <taxon>Corynebacterium</taxon>
    </lineage>
</organism>
<comment type="similarity">
    <text evidence="1">Belongs to the ABC transporter superfamily.</text>
</comment>
<dbReference type="SUPFAM" id="SSF52540">
    <property type="entry name" value="P-loop containing nucleoside triphosphate hydrolases"/>
    <property type="match status" value="1"/>
</dbReference>
<evidence type="ECO:0000256" key="4">
    <source>
        <dbReference type="ARBA" id="ARBA00022840"/>
    </source>
</evidence>
<keyword evidence="8" id="KW-1185">Reference proteome</keyword>
<dbReference type="HOGENOM" id="CLU_914363_0_0_11"/>
<feature type="domain" description="ABC transporter" evidence="6">
    <location>
        <begin position="11"/>
        <end position="42"/>
    </location>
</feature>
<sequence length="304" mass="31906">MFSLNFSECRYPNELSGGQRQRIAIARALALEPDVIVLDEAVSALDVLVQNQIIELLAELQDELGLSYPFITHDLAVVRQTADDVVVMRQGRAVEQGTADEIFANPREEYTRNLIDSVPGLGIELGTGRTSGKPGVGAGKRRRPPTPGATEASTGARSENLVDGLDGAGHPHSLVGNHEGALDQARVGDHRGQQLLIGDVGGQAQLPVLGLLGAHGVVDGQAGGGDEPAELFGIRGSVQVLHDLRLHPCRAQAVEGPAGGRAAGVVVDGCGHGTILPEPAPRCRPRSVRCRGRATTPSDRRRGG</sequence>
<reference evidence="7 8" key="1">
    <citation type="journal article" date="2012" name="Stand. Genomic Sci.">
        <title>Genome sequence of the halotolerant bacterium Corynebacterium halotolerans type strain YIM 70093(T) (= DSM 44683(T)).</title>
        <authorList>
            <person name="Ruckert C."/>
            <person name="Albersmeier A."/>
            <person name="Al-Dilaimi A."/>
            <person name="Niehaus K."/>
            <person name="Szczepanowski R."/>
            <person name="Kalinowski J."/>
        </authorList>
    </citation>
    <scope>NUCLEOTIDE SEQUENCE [LARGE SCALE GENOMIC DNA]</scope>
    <source>
        <strain evidence="7">YIM 70093</strain>
    </source>
</reference>
<dbReference type="Gene3D" id="3.40.50.300">
    <property type="entry name" value="P-loop containing nucleotide triphosphate hydrolases"/>
    <property type="match status" value="1"/>
</dbReference>
<evidence type="ECO:0000259" key="6">
    <source>
        <dbReference type="Pfam" id="PF00005"/>
    </source>
</evidence>
<dbReference type="eggNOG" id="COG4172">
    <property type="taxonomic scope" value="Bacteria"/>
</dbReference>
<accession>M1NL42</accession>
<evidence type="ECO:0000313" key="7">
    <source>
        <dbReference type="EMBL" id="AGF72113.1"/>
    </source>
</evidence>
<dbReference type="PANTHER" id="PTHR43776">
    <property type="entry name" value="TRANSPORT ATP-BINDING PROTEIN"/>
    <property type="match status" value="1"/>
</dbReference>
<evidence type="ECO:0000256" key="2">
    <source>
        <dbReference type="ARBA" id="ARBA00022448"/>
    </source>
</evidence>
<keyword evidence="4 7" id="KW-0067">ATP-binding</keyword>
<keyword evidence="3" id="KW-0547">Nucleotide-binding</keyword>
<dbReference type="Proteomes" id="UP000011723">
    <property type="component" value="Chromosome"/>
</dbReference>
<name>M1NL42_9CORY</name>
<dbReference type="KEGG" id="chn:A605_05535"/>
<feature type="region of interest" description="Disordered" evidence="5">
    <location>
        <begin position="283"/>
        <end position="304"/>
    </location>
</feature>
<evidence type="ECO:0000256" key="5">
    <source>
        <dbReference type="SAM" id="MobiDB-lite"/>
    </source>
</evidence>
<dbReference type="InterPro" id="IPR050319">
    <property type="entry name" value="ABC_transp_ATP-bind"/>
</dbReference>
<dbReference type="GO" id="GO:0005524">
    <property type="term" value="F:ATP binding"/>
    <property type="evidence" value="ECO:0007669"/>
    <property type="project" value="UniProtKB-KW"/>
</dbReference>
<dbReference type="EMBL" id="CP003697">
    <property type="protein sequence ID" value="AGF72113.1"/>
    <property type="molecule type" value="Genomic_DNA"/>
</dbReference>
<keyword evidence="2" id="KW-0813">Transport</keyword>
<dbReference type="AlphaFoldDB" id="M1NL42"/>
<dbReference type="InterPro" id="IPR027417">
    <property type="entry name" value="P-loop_NTPase"/>
</dbReference>
<proteinExistence type="inferred from homology"/>
<dbReference type="Pfam" id="PF00005">
    <property type="entry name" value="ABC_tran"/>
    <property type="match status" value="1"/>
</dbReference>
<evidence type="ECO:0000313" key="8">
    <source>
        <dbReference type="Proteomes" id="UP000011723"/>
    </source>
</evidence>
<dbReference type="InterPro" id="IPR003439">
    <property type="entry name" value="ABC_transporter-like_ATP-bd"/>
</dbReference>
<evidence type="ECO:0000256" key="3">
    <source>
        <dbReference type="ARBA" id="ARBA00022741"/>
    </source>
</evidence>
<dbReference type="PANTHER" id="PTHR43776:SF7">
    <property type="entry name" value="D,D-DIPEPTIDE TRANSPORT ATP-BINDING PROTEIN DDPF-RELATED"/>
    <property type="match status" value="1"/>
</dbReference>
<protein>
    <submittedName>
        <fullName evidence="7">Iron ABC transporter ATP-binding protein</fullName>
    </submittedName>
</protein>
<evidence type="ECO:0000256" key="1">
    <source>
        <dbReference type="ARBA" id="ARBA00005417"/>
    </source>
</evidence>
<feature type="compositionally biased region" description="Basic residues" evidence="5">
    <location>
        <begin position="283"/>
        <end position="292"/>
    </location>
</feature>
<dbReference type="STRING" id="1121362.A605_05535"/>